<feature type="compositionally biased region" description="Low complexity" evidence="1">
    <location>
        <begin position="541"/>
        <end position="551"/>
    </location>
</feature>
<dbReference type="OrthoDB" id="10646490at2759"/>
<accession>A0A6A6RHP0</accession>
<feature type="compositionally biased region" description="Basic and acidic residues" evidence="1">
    <location>
        <begin position="512"/>
        <end position="525"/>
    </location>
</feature>
<feature type="region of interest" description="Disordered" evidence="1">
    <location>
        <begin position="281"/>
        <end position="308"/>
    </location>
</feature>
<feature type="compositionally biased region" description="Basic and acidic residues" evidence="1">
    <location>
        <begin position="464"/>
        <end position="474"/>
    </location>
</feature>
<evidence type="ECO:0000313" key="3">
    <source>
        <dbReference type="Proteomes" id="UP000799750"/>
    </source>
</evidence>
<proteinExistence type="predicted"/>
<protein>
    <recommendedName>
        <fullName evidence="4">PHD-type domain-containing protein</fullName>
    </recommendedName>
</protein>
<evidence type="ECO:0000313" key="2">
    <source>
        <dbReference type="EMBL" id="KAF2502977.1"/>
    </source>
</evidence>
<feature type="compositionally biased region" description="Basic and acidic residues" evidence="1">
    <location>
        <begin position="685"/>
        <end position="694"/>
    </location>
</feature>
<evidence type="ECO:0000256" key="1">
    <source>
        <dbReference type="SAM" id="MobiDB-lite"/>
    </source>
</evidence>
<evidence type="ECO:0008006" key="4">
    <source>
        <dbReference type="Google" id="ProtNLM"/>
    </source>
</evidence>
<sequence length="715" mass="80403">MSNDNDAAPVLASLFVVNGLNHEEVTITWPEVLAKVASVAPRFFLERHSSDSFASKILINESNELPYKLLLKPFGLTYQQYLLPWTDAAVRAQPSEVQRAVEKMNILPESGDDADGIVKKQEMLALHHRIDDYYDAVLAWRRQYYPRSKEPEVRICTSGLAQKAGKMALEQAKAIWLGGRDVIQNFDITFEQTMFTYFSLKLAEEIGVQLRRLETLFLLAVGEEIRKAKDKQFRTEFVNAWHKSSMVEDLYLCTHDQMATWRMVVERFKKLKARSNEFSDRADTETAMDSVSDEPDTRNDVGSSEANTEIDLREMEGLEGDETFYPPDWFNWILAQAARMLDENEDDPWGMLYPWSSCHDCQDYDDQKMIECEGYHETRTWFHFACAQIKKVPKNRWICRPCKAAEAKMEAQHSAKATIASVNTVRLRDVEQQSPSDDLNAIPEAVGRGEERTQYSSNNSSRALVERPRARRIVESSFDEADDEDEDTPRSSARVLRARAQPVQHSNSTIAERVKLGRMARESATHRAQTQPSLDDWDPPSVSSTSESSSVGELEDASPSVPPASANTIRIANLVKEGSIKRYSPGPSATRSQSVSIVLPFTKAASRTPLVRRTASSSYHLVPQKMQQQPANLNALRGDLAGILDTKSKATPSGPPHTEKLGAVIGAWRKGEKMPDQATVSAVLDGERKRHLAEEEYATAEETPESASKKPKLSE</sequence>
<reference evidence="2" key="1">
    <citation type="journal article" date="2020" name="Stud. Mycol.">
        <title>101 Dothideomycetes genomes: a test case for predicting lifestyles and emergence of pathogens.</title>
        <authorList>
            <person name="Haridas S."/>
            <person name="Albert R."/>
            <person name="Binder M."/>
            <person name="Bloem J."/>
            <person name="Labutti K."/>
            <person name="Salamov A."/>
            <person name="Andreopoulos B."/>
            <person name="Baker S."/>
            <person name="Barry K."/>
            <person name="Bills G."/>
            <person name="Bluhm B."/>
            <person name="Cannon C."/>
            <person name="Castanera R."/>
            <person name="Culley D."/>
            <person name="Daum C."/>
            <person name="Ezra D."/>
            <person name="Gonzalez J."/>
            <person name="Henrissat B."/>
            <person name="Kuo A."/>
            <person name="Liang C."/>
            <person name="Lipzen A."/>
            <person name="Lutzoni F."/>
            <person name="Magnuson J."/>
            <person name="Mondo S."/>
            <person name="Nolan M."/>
            <person name="Ohm R."/>
            <person name="Pangilinan J."/>
            <person name="Park H.-J."/>
            <person name="Ramirez L."/>
            <person name="Alfaro M."/>
            <person name="Sun H."/>
            <person name="Tritt A."/>
            <person name="Yoshinaga Y."/>
            <person name="Zwiers L.-H."/>
            <person name="Turgeon B."/>
            <person name="Goodwin S."/>
            <person name="Spatafora J."/>
            <person name="Crous P."/>
            <person name="Grigoriev I."/>
        </authorList>
    </citation>
    <scope>NUCLEOTIDE SEQUENCE</scope>
    <source>
        <strain evidence="2">CBS 269.34</strain>
    </source>
</reference>
<feature type="compositionally biased region" description="Acidic residues" evidence="1">
    <location>
        <begin position="477"/>
        <end position="487"/>
    </location>
</feature>
<dbReference type="SUPFAM" id="SSF57903">
    <property type="entry name" value="FYVE/PHD zinc finger"/>
    <property type="match status" value="1"/>
</dbReference>
<dbReference type="Gene3D" id="3.30.40.10">
    <property type="entry name" value="Zinc/RING finger domain, C3HC4 (zinc finger)"/>
    <property type="match status" value="1"/>
</dbReference>
<dbReference type="Proteomes" id="UP000799750">
    <property type="component" value="Unassembled WGS sequence"/>
</dbReference>
<dbReference type="InterPro" id="IPR011011">
    <property type="entry name" value="Znf_FYVE_PHD"/>
</dbReference>
<organism evidence="2 3">
    <name type="scientific">Lophium mytilinum</name>
    <dbReference type="NCBI Taxonomy" id="390894"/>
    <lineage>
        <taxon>Eukaryota</taxon>
        <taxon>Fungi</taxon>
        <taxon>Dikarya</taxon>
        <taxon>Ascomycota</taxon>
        <taxon>Pezizomycotina</taxon>
        <taxon>Dothideomycetes</taxon>
        <taxon>Pleosporomycetidae</taxon>
        <taxon>Mytilinidiales</taxon>
        <taxon>Mytilinidiaceae</taxon>
        <taxon>Lophium</taxon>
    </lineage>
</organism>
<keyword evidence="3" id="KW-1185">Reference proteome</keyword>
<feature type="region of interest" description="Disordered" evidence="1">
    <location>
        <begin position="672"/>
        <end position="715"/>
    </location>
</feature>
<gene>
    <name evidence="2" type="ORF">BU16DRAFT_612555</name>
</gene>
<feature type="region of interest" description="Disordered" evidence="1">
    <location>
        <begin position="430"/>
        <end position="564"/>
    </location>
</feature>
<name>A0A6A6RHP0_9PEZI</name>
<dbReference type="InterPro" id="IPR013083">
    <property type="entry name" value="Znf_RING/FYVE/PHD"/>
</dbReference>
<dbReference type="AlphaFoldDB" id="A0A6A6RHP0"/>
<feature type="compositionally biased region" description="Acidic residues" evidence="1">
    <location>
        <begin position="695"/>
        <end position="704"/>
    </location>
</feature>
<dbReference type="EMBL" id="MU004181">
    <property type="protein sequence ID" value="KAF2502977.1"/>
    <property type="molecule type" value="Genomic_DNA"/>
</dbReference>